<evidence type="ECO:0000256" key="1">
    <source>
        <dbReference type="ARBA" id="ARBA00001971"/>
    </source>
</evidence>
<evidence type="ECO:0000256" key="5">
    <source>
        <dbReference type="ARBA" id="ARBA00022617"/>
    </source>
</evidence>
<protein>
    <recommendedName>
        <fullName evidence="18">Cytochrome P450</fullName>
    </recommendedName>
</protein>
<dbReference type="InterPro" id="IPR050364">
    <property type="entry name" value="Cytochrome_P450_fung"/>
</dbReference>
<evidence type="ECO:0000256" key="9">
    <source>
        <dbReference type="ARBA" id="ARBA00023002"/>
    </source>
</evidence>
<organism evidence="16 17">
    <name type="scientific">Phlebiopsis gigantea (strain 11061_1 CR5-6)</name>
    <name type="common">White-rot fungus</name>
    <name type="synonym">Peniophora gigantea</name>
    <dbReference type="NCBI Taxonomy" id="745531"/>
    <lineage>
        <taxon>Eukaryota</taxon>
        <taxon>Fungi</taxon>
        <taxon>Dikarya</taxon>
        <taxon>Basidiomycota</taxon>
        <taxon>Agaricomycotina</taxon>
        <taxon>Agaricomycetes</taxon>
        <taxon>Polyporales</taxon>
        <taxon>Phanerochaetaceae</taxon>
        <taxon>Phlebiopsis</taxon>
    </lineage>
</organism>
<sequence>MERSVSFASSISVALILCIVVYIIRRTLTGPPGPYPPGPQPIPLLGNLADIPSSYQWKTYSQWKRRWGDVVSISLCGQRIVILNSLEAAVDLLEKRGAIHSDRPVLQKTEELVGWSQTLALCPYDSHCRSMRRVLRRHMGGRGETEKMNTFHNKIEWEAHKFLVRMLRDPEGFVQHVRRTTGAIILQVAYGYEASEGRDLLIGLFERAVSGFNSAPTLGTLLAEVLPILKWIPSLLPGAEWKMKAKRLRADVEAMMDIPYRKAKVDASRRGEESSIASKCMEELVDEEDEHAVKFAVGSLYPGGVDTMTCAVSNFLLAMVLYPDVQKKAQRELDYVIGVDRMPRLSDLSRLPYMNALCLEVHRWNPATPLGIPHRSSEDNFFQGYYIPRGSLLLVNIWHILRDPDVYPEPLTFKPERFLLQDGKIPERDPRSAVFGFGRRSCPGVNLAEATLFVMCATILSVFDITKAVEDGKEVVPSGLHGPGTVSHPLPFQCQIRPRSSAAAALIRQTTA</sequence>
<evidence type="ECO:0000313" key="16">
    <source>
        <dbReference type="EMBL" id="KIP09976.1"/>
    </source>
</evidence>
<dbReference type="GO" id="GO:0016705">
    <property type="term" value="F:oxidoreductase activity, acting on paired donors, with incorporation or reduction of molecular oxygen"/>
    <property type="evidence" value="ECO:0007669"/>
    <property type="project" value="InterPro"/>
</dbReference>
<dbReference type="InterPro" id="IPR001128">
    <property type="entry name" value="Cyt_P450"/>
</dbReference>
<dbReference type="Gene3D" id="1.10.630.10">
    <property type="entry name" value="Cytochrome P450"/>
    <property type="match status" value="1"/>
</dbReference>
<evidence type="ECO:0000256" key="12">
    <source>
        <dbReference type="ARBA" id="ARBA00023136"/>
    </source>
</evidence>
<keyword evidence="11 14" id="KW-0503">Monooxygenase</keyword>
<evidence type="ECO:0000256" key="11">
    <source>
        <dbReference type="ARBA" id="ARBA00023033"/>
    </source>
</evidence>
<reference evidence="16 17" key="1">
    <citation type="journal article" date="2014" name="PLoS Genet.">
        <title>Analysis of the Phlebiopsis gigantea genome, transcriptome and secretome provides insight into its pioneer colonization strategies of wood.</title>
        <authorList>
            <person name="Hori C."/>
            <person name="Ishida T."/>
            <person name="Igarashi K."/>
            <person name="Samejima M."/>
            <person name="Suzuki H."/>
            <person name="Master E."/>
            <person name="Ferreira P."/>
            <person name="Ruiz-Duenas F.J."/>
            <person name="Held B."/>
            <person name="Canessa P."/>
            <person name="Larrondo L.F."/>
            <person name="Schmoll M."/>
            <person name="Druzhinina I.S."/>
            <person name="Kubicek C.P."/>
            <person name="Gaskell J.A."/>
            <person name="Kersten P."/>
            <person name="St John F."/>
            <person name="Glasner J."/>
            <person name="Sabat G."/>
            <person name="Splinter BonDurant S."/>
            <person name="Syed K."/>
            <person name="Yadav J."/>
            <person name="Mgbeahuruike A.C."/>
            <person name="Kovalchuk A."/>
            <person name="Asiegbu F.O."/>
            <person name="Lackner G."/>
            <person name="Hoffmeister D."/>
            <person name="Rencoret J."/>
            <person name="Gutierrez A."/>
            <person name="Sun H."/>
            <person name="Lindquist E."/>
            <person name="Barry K."/>
            <person name="Riley R."/>
            <person name="Grigoriev I.V."/>
            <person name="Henrissat B."/>
            <person name="Kues U."/>
            <person name="Berka R.M."/>
            <person name="Martinez A.T."/>
            <person name="Covert S.F."/>
            <person name="Blanchette R.A."/>
            <person name="Cullen D."/>
        </authorList>
    </citation>
    <scope>NUCLEOTIDE SEQUENCE [LARGE SCALE GENOMIC DNA]</scope>
    <source>
        <strain evidence="16 17">11061_1 CR5-6</strain>
    </source>
</reference>
<dbReference type="CDD" id="cd11065">
    <property type="entry name" value="CYP64-like"/>
    <property type="match status" value="1"/>
</dbReference>
<keyword evidence="17" id="KW-1185">Reference proteome</keyword>
<evidence type="ECO:0000256" key="8">
    <source>
        <dbReference type="ARBA" id="ARBA00022989"/>
    </source>
</evidence>
<keyword evidence="7 13" id="KW-0479">Metal-binding</keyword>
<dbReference type="InterPro" id="IPR036396">
    <property type="entry name" value="Cyt_P450_sf"/>
</dbReference>
<feature type="binding site" description="axial binding residue" evidence="13">
    <location>
        <position position="442"/>
    </location>
    <ligand>
        <name>heme</name>
        <dbReference type="ChEBI" id="CHEBI:30413"/>
    </ligand>
    <ligandPart>
        <name>Fe</name>
        <dbReference type="ChEBI" id="CHEBI:18248"/>
    </ligandPart>
</feature>
<comment type="cofactor">
    <cofactor evidence="1 13">
        <name>heme</name>
        <dbReference type="ChEBI" id="CHEBI:30413"/>
    </cofactor>
</comment>
<keyword evidence="8 15" id="KW-1133">Transmembrane helix</keyword>
<accession>A0A0C3S3A0</accession>
<dbReference type="EMBL" id="KN840460">
    <property type="protein sequence ID" value="KIP09976.1"/>
    <property type="molecule type" value="Genomic_DNA"/>
</dbReference>
<dbReference type="GO" id="GO:0016020">
    <property type="term" value="C:membrane"/>
    <property type="evidence" value="ECO:0007669"/>
    <property type="project" value="UniProtKB-SubCell"/>
</dbReference>
<keyword evidence="5 13" id="KW-0349">Heme</keyword>
<comment type="pathway">
    <text evidence="3">Secondary metabolite biosynthesis.</text>
</comment>
<dbReference type="OrthoDB" id="2789670at2759"/>
<evidence type="ECO:0000256" key="3">
    <source>
        <dbReference type="ARBA" id="ARBA00005179"/>
    </source>
</evidence>
<comment type="similarity">
    <text evidence="4 14">Belongs to the cytochrome P450 family.</text>
</comment>
<evidence type="ECO:0000256" key="4">
    <source>
        <dbReference type="ARBA" id="ARBA00010617"/>
    </source>
</evidence>
<proteinExistence type="inferred from homology"/>
<evidence type="ECO:0000313" key="17">
    <source>
        <dbReference type="Proteomes" id="UP000053257"/>
    </source>
</evidence>
<keyword evidence="9 14" id="KW-0560">Oxidoreductase</keyword>
<dbReference type="PANTHER" id="PTHR46300:SF7">
    <property type="entry name" value="P450, PUTATIVE (EUROFUNG)-RELATED"/>
    <property type="match status" value="1"/>
</dbReference>
<keyword evidence="12 15" id="KW-0472">Membrane</keyword>
<keyword evidence="6 15" id="KW-0812">Transmembrane</keyword>
<dbReference type="PRINTS" id="PR00463">
    <property type="entry name" value="EP450I"/>
</dbReference>
<dbReference type="Pfam" id="PF00067">
    <property type="entry name" value="p450"/>
    <property type="match status" value="1"/>
</dbReference>
<evidence type="ECO:0000256" key="10">
    <source>
        <dbReference type="ARBA" id="ARBA00023004"/>
    </source>
</evidence>
<evidence type="ECO:0000256" key="13">
    <source>
        <dbReference type="PIRSR" id="PIRSR602401-1"/>
    </source>
</evidence>
<evidence type="ECO:0000256" key="6">
    <source>
        <dbReference type="ARBA" id="ARBA00022692"/>
    </source>
</evidence>
<dbReference type="PROSITE" id="PS00086">
    <property type="entry name" value="CYTOCHROME_P450"/>
    <property type="match status" value="1"/>
</dbReference>
<gene>
    <name evidence="16" type="ORF">PHLGIDRAFT_66583</name>
</gene>
<name>A0A0C3S3A0_PHLG1</name>
<evidence type="ECO:0000256" key="15">
    <source>
        <dbReference type="SAM" id="Phobius"/>
    </source>
</evidence>
<evidence type="ECO:0000256" key="14">
    <source>
        <dbReference type="RuleBase" id="RU000461"/>
    </source>
</evidence>
<evidence type="ECO:0000256" key="7">
    <source>
        <dbReference type="ARBA" id="ARBA00022723"/>
    </source>
</evidence>
<dbReference type="GO" id="GO:0020037">
    <property type="term" value="F:heme binding"/>
    <property type="evidence" value="ECO:0007669"/>
    <property type="project" value="InterPro"/>
</dbReference>
<dbReference type="GO" id="GO:0004497">
    <property type="term" value="F:monooxygenase activity"/>
    <property type="evidence" value="ECO:0007669"/>
    <property type="project" value="UniProtKB-KW"/>
</dbReference>
<comment type="subcellular location">
    <subcellularLocation>
        <location evidence="2">Membrane</location>
        <topology evidence="2">Single-pass membrane protein</topology>
    </subcellularLocation>
</comment>
<dbReference type="GO" id="GO:0005506">
    <property type="term" value="F:iron ion binding"/>
    <property type="evidence" value="ECO:0007669"/>
    <property type="project" value="InterPro"/>
</dbReference>
<feature type="transmembrane region" description="Helical" evidence="15">
    <location>
        <begin position="6"/>
        <end position="24"/>
    </location>
</feature>
<dbReference type="InterPro" id="IPR002401">
    <property type="entry name" value="Cyt_P450_E_grp-I"/>
</dbReference>
<dbReference type="InterPro" id="IPR017972">
    <property type="entry name" value="Cyt_P450_CS"/>
</dbReference>
<dbReference type="Proteomes" id="UP000053257">
    <property type="component" value="Unassembled WGS sequence"/>
</dbReference>
<evidence type="ECO:0000256" key="2">
    <source>
        <dbReference type="ARBA" id="ARBA00004167"/>
    </source>
</evidence>
<evidence type="ECO:0008006" key="18">
    <source>
        <dbReference type="Google" id="ProtNLM"/>
    </source>
</evidence>
<dbReference type="PANTHER" id="PTHR46300">
    <property type="entry name" value="P450, PUTATIVE (EUROFUNG)-RELATED-RELATED"/>
    <property type="match status" value="1"/>
</dbReference>
<dbReference type="AlphaFoldDB" id="A0A0C3S3A0"/>
<dbReference type="HOGENOM" id="CLU_001570_2_3_1"/>
<dbReference type="SUPFAM" id="SSF48264">
    <property type="entry name" value="Cytochrome P450"/>
    <property type="match status" value="1"/>
</dbReference>
<dbReference type="STRING" id="745531.A0A0C3S3A0"/>
<keyword evidence="10 13" id="KW-0408">Iron</keyword>